<protein>
    <recommendedName>
        <fullName evidence="3">histidine kinase</fullName>
        <ecNumber evidence="3">2.7.13.3</ecNumber>
    </recommendedName>
</protein>
<keyword evidence="8 9" id="KW-0472">Membrane</keyword>
<keyword evidence="9" id="KW-1133">Transmembrane helix</keyword>
<dbReference type="Pfam" id="PF02518">
    <property type="entry name" value="HATPase_c"/>
    <property type="match status" value="1"/>
</dbReference>
<evidence type="ECO:0000256" key="7">
    <source>
        <dbReference type="ARBA" id="ARBA00023012"/>
    </source>
</evidence>
<feature type="domain" description="HAMP" evidence="11">
    <location>
        <begin position="195"/>
        <end position="247"/>
    </location>
</feature>
<dbReference type="InterPro" id="IPR003594">
    <property type="entry name" value="HATPase_dom"/>
</dbReference>
<dbReference type="GO" id="GO:0004721">
    <property type="term" value="F:phosphoprotein phosphatase activity"/>
    <property type="evidence" value="ECO:0007669"/>
    <property type="project" value="TreeGrafter"/>
</dbReference>
<gene>
    <name evidence="13" type="ORF">SAMN05216375_10161</name>
    <name evidence="12" type="ORF">TR210_206</name>
</gene>
<evidence type="ECO:0000259" key="10">
    <source>
        <dbReference type="PROSITE" id="PS50109"/>
    </source>
</evidence>
<dbReference type="Gene3D" id="3.30.450.20">
    <property type="entry name" value="PAS domain"/>
    <property type="match status" value="1"/>
</dbReference>
<dbReference type="FunFam" id="3.30.565.10:FF:000006">
    <property type="entry name" value="Sensor histidine kinase WalK"/>
    <property type="match status" value="1"/>
</dbReference>
<evidence type="ECO:0000256" key="2">
    <source>
        <dbReference type="ARBA" id="ARBA00004370"/>
    </source>
</evidence>
<dbReference type="InterPro" id="IPR036097">
    <property type="entry name" value="HisK_dim/P_sf"/>
</dbReference>
<dbReference type="Pfam" id="PF00512">
    <property type="entry name" value="HisKA"/>
    <property type="match status" value="1"/>
</dbReference>
<dbReference type="GO" id="GO:0005886">
    <property type="term" value="C:plasma membrane"/>
    <property type="evidence" value="ECO:0007669"/>
    <property type="project" value="TreeGrafter"/>
</dbReference>
<evidence type="ECO:0000256" key="5">
    <source>
        <dbReference type="ARBA" id="ARBA00022679"/>
    </source>
</evidence>
<dbReference type="InterPro" id="IPR003660">
    <property type="entry name" value="HAMP_dom"/>
</dbReference>
<dbReference type="SMART" id="SM00387">
    <property type="entry name" value="HATPase_c"/>
    <property type="match status" value="1"/>
</dbReference>
<dbReference type="CDD" id="cd00082">
    <property type="entry name" value="HisKA"/>
    <property type="match status" value="1"/>
</dbReference>
<evidence type="ECO:0000256" key="1">
    <source>
        <dbReference type="ARBA" id="ARBA00000085"/>
    </source>
</evidence>
<keyword evidence="5" id="KW-0808">Transferase</keyword>
<feature type="domain" description="Histidine kinase" evidence="10">
    <location>
        <begin position="372"/>
        <end position="598"/>
    </location>
</feature>
<proteinExistence type="predicted"/>
<comment type="subcellular location">
    <subcellularLocation>
        <location evidence="2">Membrane</location>
    </subcellularLocation>
</comment>
<feature type="transmembrane region" description="Helical" evidence="9">
    <location>
        <begin position="6"/>
        <end position="27"/>
    </location>
</feature>
<dbReference type="AlphaFoldDB" id="A0A143Y871"/>
<organism evidence="12 14">
    <name type="scientific">Trichococcus ilyis</name>
    <dbReference type="NCBI Taxonomy" id="640938"/>
    <lineage>
        <taxon>Bacteria</taxon>
        <taxon>Bacillati</taxon>
        <taxon>Bacillota</taxon>
        <taxon>Bacilli</taxon>
        <taxon>Lactobacillales</taxon>
        <taxon>Carnobacteriaceae</taxon>
        <taxon>Trichococcus</taxon>
    </lineage>
</organism>
<evidence type="ECO:0000256" key="4">
    <source>
        <dbReference type="ARBA" id="ARBA00022553"/>
    </source>
</evidence>
<dbReference type="GO" id="GO:0016036">
    <property type="term" value="P:cellular response to phosphate starvation"/>
    <property type="evidence" value="ECO:0007669"/>
    <property type="project" value="TreeGrafter"/>
</dbReference>
<evidence type="ECO:0000313" key="12">
    <source>
        <dbReference type="EMBL" id="CZQ82272.1"/>
    </source>
</evidence>
<comment type="catalytic activity">
    <reaction evidence="1">
        <text>ATP + protein L-histidine = ADP + protein N-phospho-L-histidine.</text>
        <dbReference type="EC" id="2.7.13.3"/>
    </reaction>
</comment>
<evidence type="ECO:0000259" key="11">
    <source>
        <dbReference type="PROSITE" id="PS50885"/>
    </source>
</evidence>
<dbReference type="SUPFAM" id="SSF47384">
    <property type="entry name" value="Homodimeric domain of signal transducing histidine kinase"/>
    <property type="match status" value="1"/>
</dbReference>
<dbReference type="FunFam" id="1.10.287.130:FF:000001">
    <property type="entry name" value="Two-component sensor histidine kinase"/>
    <property type="match status" value="1"/>
</dbReference>
<dbReference type="InterPro" id="IPR004358">
    <property type="entry name" value="Sig_transdc_His_kin-like_C"/>
</dbReference>
<dbReference type="Gene3D" id="6.10.340.10">
    <property type="match status" value="1"/>
</dbReference>
<dbReference type="PANTHER" id="PTHR45453:SF1">
    <property type="entry name" value="PHOSPHATE REGULON SENSOR PROTEIN PHOR"/>
    <property type="match status" value="1"/>
</dbReference>
<reference evidence="13 15" key="2">
    <citation type="submission" date="2016-10" db="EMBL/GenBank/DDBJ databases">
        <authorList>
            <person name="Varghese N."/>
            <person name="Submissions S."/>
        </authorList>
    </citation>
    <scope>NUCLEOTIDE SEQUENCE [LARGE SCALE GENOMIC DNA]</scope>
    <source>
        <strain evidence="13 15">DSM 22150</strain>
    </source>
</reference>
<dbReference type="PROSITE" id="PS50885">
    <property type="entry name" value="HAMP"/>
    <property type="match status" value="1"/>
</dbReference>
<dbReference type="EMBL" id="FJNB01000001">
    <property type="protein sequence ID" value="CZQ82272.1"/>
    <property type="molecule type" value="Genomic_DNA"/>
</dbReference>
<dbReference type="GO" id="GO:0000155">
    <property type="term" value="F:phosphorelay sensor kinase activity"/>
    <property type="evidence" value="ECO:0007669"/>
    <property type="project" value="InterPro"/>
</dbReference>
<dbReference type="EC" id="2.7.13.3" evidence="3"/>
<dbReference type="Gene3D" id="3.30.565.10">
    <property type="entry name" value="Histidine kinase-like ATPase, C-terminal domain"/>
    <property type="match status" value="1"/>
</dbReference>
<dbReference type="SMART" id="SM00388">
    <property type="entry name" value="HisKA"/>
    <property type="match status" value="1"/>
</dbReference>
<keyword evidence="7" id="KW-0902">Two-component regulatory system</keyword>
<keyword evidence="15" id="KW-1185">Reference proteome</keyword>
<reference evidence="12 14" key="1">
    <citation type="submission" date="2016-02" db="EMBL/GenBank/DDBJ databases">
        <authorList>
            <person name="Wen L."/>
            <person name="He K."/>
            <person name="Yang H."/>
        </authorList>
    </citation>
    <scope>NUCLEOTIDE SEQUENCE [LARGE SCALE GENOMIC DNA]</scope>
    <source>
        <strain evidence="12">Trichococcus_R210</strain>
    </source>
</reference>
<dbReference type="PROSITE" id="PS50109">
    <property type="entry name" value="HIS_KIN"/>
    <property type="match status" value="1"/>
</dbReference>
<evidence type="ECO:0000313" key="14">
    <source>
        <dbReference type="Proteomes" id="UP000076878"/>
    </source>
</evidence>
<feature type="transmembrane region" description="Helical" evidence="9">
    <location>
        <begin position="174"/>
        <end position="192"/>
    </location>
</feature>
<dbReference type="Gene3D" id="1.10.287.130">
    <property type="match status" value="1"/>
</dbReference>
<dbReference type="InterPro" id="IPR003661">
    <property type="entry name" value="HisK_dim/P_dom"/>
</dbReference>
<dbReference type="InterPro" id="IPR036890">
    <property type="entry name" value="HATPase_C_sf"/>
</dbReference>
<evidence type="ECO:0000256" key="6">
    <source>
        <dbReference type="ARBA" id="ARBA00022777"/>
    </source>
</evidence>
<dbReference type="CDD" id="cd00075">
    <property type="entry name" value="HATPase"/>
    <property type="match status" value="1"/>
</dbReference>
<dbReference type="PRINTS" id="PR00344">
    <property type="entry name" value="BCTRLSENSOR"/>
</dbReference>
<dbReference type="Proteomes" id="UP000199280">
    <property type="component" value="Unassembled WGS sequence"/>
</dbReference>
<sequence>MKRKSIFLKSWILLTFLTVAIMALMYIGHAIISVNSIEDTYTKLLQDNIVEFKEKVVSDPEAYLTREAADQTMAPELSYYIQIGEESRFVVQNPELERQSGLLLENIMANDQVLDAIAGGEDDFSRITIDDEDNNSLLLMVFVHRFEFQGKPGMLILNYDLDEFQAYSLNAKSITLLLLTVYLMGTIIYYQYLIRNVAEPLEVMTDIAFKYSRNDFSKRITFESYDEISGLGTAMNKLGKTLQATTLMNRDERELLNHLFDSLPTGILYFDQNFHLKLVNGPGQEFLDFWKRVDTNAEGQMIPRQFKEMVQQAFRTIAGNEADFSWAQRHYNVKVTPVVQTELQKTAGVLVVLQDVTNERQLDIIRGDFITNVSHDLRTPLQMIKGYSEAIIDNIAESNDEKIEMAQIILDETTEMNKMVNNLLDLSRMQAGYAELNRQPIDLAAFFTHLSGRFENSFKEAAIQFSYELTDGIQTYPFDEEKMNQVFYNLIDNAVRYSAEIGTRHQKFIDITVRLDDMLDKVVFEISDNGIGIQADSLPFIFERFYKNDKSRTYSKQKGTGIGLSIVKTVVEAHDGEIEVHSEPGVGTTFLIRFPFRTA</sequence>
<keyword evidence="9" id="KW-0812">Transmembrane</keyword>
<dbReference type="InterPro" id="IPR050351">
    <property type="entry name" value="BphY/WalK/GraS-like"/>
</dbReference>
<keyword evidence="4" id="KW-0597">Phosphoprotein</keyword>
<evidence type="ECO:0000256" key="9">
    <source>
        <dbReference type="SAM" id="Phobius"/>
    </source>
</evidence>
<dbReference type="SUPFAM" id="SSF55874">
    <property type="entry name" value="ATPase domain of HSP90 chaperone/DNA topoisomerase II/histidine kinase"/>
    <property type="match status" value="1"/>
</dbReference>
<dbReference type="PANTHER" id="PTHR45453">
    <property type="entry name" value="PHOSPHATE REGULON SENSOR PROTEIN PHOR"/>
    <property type="match status" value="1"/>
</dbReference>
<evidence type="ECO:0000256" key="8">
    <source>
        <dbReference type="ARBA" id="ARBA00023136"/>
    </source>
</evidence>
<evidence type="ECO:0000256" key="3">
    <source>
        <dbReference type="ARBA" id="ARBA00012438"/>
    </source>
</evidence>
<evidence type="ECO:0000313" key="13">
    <source>
        <dbReference type="EMBL" id="SEI50757.1"/>
    </source>
</evidence>
<dbReference type="RefSeq" id="WP_068620661.1">
    <property type="nucleotide sequence ID" value="NZ_FJNB01000001.1"/>
</dbReference>
<dbReference type="EMBL" id="FNYT01000001">
    <property type="protein sequence ID" value="SEI50757.1"/>
    <property type="molecule type" value="Genomic_DNA"/>
</dbReference>
<dbReference type="Proteomes" id="UP000076878">
    <property type="component" value="Unassembled WGS sequence"/>
</dbReference>
<evidence type="ECO:0000313" key="15">
    <source>
        <dbReference type="Proteomes" id="UP000199280"/>
    </source>
</evidence>
<dbReference type="STRING" id="640938.TR210_206"/>
<dbReference type="InterPro" id="IPR005467">
    <property type="entry name" value="His_kinase_dom"/>
</dbReference>
<name>A0A143Y871_9LACT</name>
<dbReference type="OrthoDB" id="9813151at2"/>
<keyword evidence="6 13" id="KW-0418">Kinase</keyword>
<dbReference type="SMART" id="SM00304">
    <property type="entry name" value="HAMP"/>
    <property type="match status" value="1"/>
</dbReference>
<accession>A0A143Y871</accession>